<protein>
    <submittedName>
        <fullName evidence="1">Uncharacterized protein</fullName>
    </submittedName>
</protein>
<evidence type="ECO:0000313" key="2">
    <source>
        <dbReference type="Proteomes" id="UP000277204"/>
    </source>
</evidence>
<dbReference type="EMBL" id="UZAI01017351">
    <property type="protein sequence ID" value="VDP23649.1"/>
    <property type="molecule type" value="Genomic_DNA"/>
</dbReference>
<reference evidence="1 2" key="1">
    <citation type="submission" date="2018-11" db="EMBL/GenBank/DDBJ databases">
        <authorList>
            <consortium name="Pathogen Informatics"/>
        </authorList>
    </citation>
    <scope>NUCLEOTIDE SEQUENCE [LARGE SCALE GENOMIC DNA]</scope>
    <source>
        <strain evidence="1 2">Zambia</strain>
    </source>
</reference>
<dbReference type="Proteomes" id="UP000277204">
    <property type="component" value="Unassembled WGS sequence"/>
</dbReference>
<proteinExistence type="predicted"/>
<accession>A0A183MMS5</accession>
<dbReference type="AlphaFoldDB" id="A0A183MMS5"/>
<organism evidence="1 2">
    <name type="scientific">Schistosoma margrebowiei</name>
    <dbReference type="NCBI Taxonomy" id="48269"/>
    <lineage>
        <taxon>Eukaryota</taxon>
        <taxon>Metazoa</taxon>
        <taxon>Spiralia</taxon>
        <taxon>Lophotrochozoa</taxon>
        <taxon>Platyhelminthes</taxon>
        <taxon>Trematoda</taxon>
        <taxon>Digenea</taxon>
        <taxon>Strigeidida</taxon>
        <taxon>Schistosomatoidea</taxon>
        <taxon>Schistosomatidae</taxon>
        <taxon>Schistosoma</taxon>
    </lineage>
</organism>
<keyword evidence="2" id="KW-1185">Reference proteome</keyword>
<gene>
    <name evidence="1" type="ORF">SMRZ_LOCUS17350</name>
</gene>
<sequence length="67" mass="7626">MEGGGSRQETLDQGFVVVLQLDNSTMRTMESLKEEDARPSLDRLGYWTFTRTEEEILEQDNDAALDS</sequence>
<evidence type="ECO:0000313" key="1">
    <source>
        <dbReference type="EMBL" id="VDP23649.1"/>
    </source>
</evidence>
<name>A0A183MMS5_9TREM</name>